<feature type="domain" description="RES" evidence="1">
    <location>
        <begin position="76"/>
        <end position="212"/>
    </location>
</feature>
<sequence>MIETEEILKLKTNFHGTAYRNIYTIFTSQNLFDDLIGPDAESEAILQKYENATSGISHVLPQKNRLFDYSQAHPSCISGSFLPPYSKGRFGDGNGYGVWYSALEEKTSIFESFYHQWKFAQEQFIHFPNEQKISVDRKMFACSLTSENVFDFSNSTQWHNQLISDNYEFCRELGKKIKPLGGEMLIVPSARKSGGFCAPVFSPDIIVSEKTIYYLKYYFYSDGKAEIEKISKVKEIFTVPSRWKEEANIQL</sequence>
<proteinExistence type="predicted"/>
<name>A0A4P2VIM1_FLUSA</name>
<dbReference type="Pfam" id="PF08808">
    <property type="entry name" value="RES"/>
    <property type="match status" value="1"/>
</dbReference>
<dbReference type="KEGG" id="sbf:JCM31447_10020"/>
<dbReference type="EMBL" id="AP019368">
    <property type="protein sequence ID" value="BBH52561.1"/>
    <property type="molecule type" value="Genomic_DNA"/>
</dbReference>
<dbReference type="InterPro" id="IPR014914">
    <property type="entry name" value="RES_dom"/>
</dbReference>
<evidence type="ECO:0000313" key="3">
    <source>
        <dbReference type="Proteomes" id="UP000291236"/>
    </source>
</evidence>
<accession>A0A4P2VIM1</accession>
<dbReference type="SMART" id="SM00953">
    <property type="entry name" value="RES"/>
    <property type="match status" value="1"/>
</dbReference>
<organism evidence="2 3">
    <name type="scientific">Fluviispira sanaruensis</name>
    <dbReference type="NCBI Taxonomy" id="2493639"/>
    <lineage>
        <taxon>Bacteria</taxon>
        <taxon>Pseudomonadati</taxon>
        <taxon>Bdellovibrionota</taxon>
        <taxon>Oligoflexia</taxon>
        <taxon>Silvanigrellales</taxon>
        <taxon>Silvanigrellaceae</taxon>
        <taxon>Fluviispira</taxon>
    </lineage>
</organism>
<dbReference type="AlphaFoldDB" id="A0A4P2VIM1"/>
<evidence type="ECO:0000259" key="1">
    <source>
        <dbReference type="SMART" id="SM00953"/>
    </source>
</evidence>
<gene>
    <name evidence="2" type="ORF">JCM31447_10020</name>
</gene>
<dbReference type="Proteomes" id="UP000291236">
    <property type="component" value="Chromosome"/>
</dbReference>
<keyword evidence="3" id="KW-1185">Reference proteome</keyword>
<evidence type="ECO:0000313" key="2">
    <source>
        <dbReference type="EMBL" id="BBH52561.1"/>
    </source>
</evidence>
<protein>
    <submittedName>
        <fullName evidence="2">RES domain-containing protein</fullName>
    </submittedName>
</protein>
<reference evidence="2 3" key="1">
    <citation type="submission" date="2018-12" db="EMBL/GenBank/DDBJ databases">
        <title>Rubrispira sanarue gen. nov., sp., nov., a member of the order Silvanigrellales, isolated from a brackish lake in Hamamatsu Japan.</title>
        <authorList>
            <person name="Maejima Y."/>
            <person name="Iino T."/>
            <person name="Muraguchi Y."/>
            <person name="Fukuda K."/>
            <person name="Nojiri H."/>
            <person name="Ohkuma M."/>
            <person name="Moriuchi R."/>
            <person name="Dohra H."/>
            <person name="Kimbara K."/>
            <person name="Shintani M."/>
        </authorList>
    </citation>
    <scope>NUCLEOTIDE SEQUENCE [LARGE SCALE GENOMIC DNA]</scope>
    <source>
        <strain evidence="2 3">RF1110005</strain>
    </source>
</reference>